<feature type="domain" description="DUF7804" evidence="1">
    <location>
        <begin position="92"/>
        <end position="172"/>
    </location>
</feature>
<name>A0ABD3EI10_9LAMI</name>
<dbReference type="EMBL" id="JAVIJP010000005">
    <property type="protein sequence ID" value="KAL3653392.1"/>
    <property type="molecule type" value="Genomic_DNA"/>
</dbReference>
<comment type="caution">
    <text evidence="2">The sequence shown here is derived from an EMBL/GenBank/DDBJ whole genome shotgun (WGS) entry which is preliminary data.</text>
</comment>
<dbReference type="Proteomes" id="UP001632038">
    <property type="component" value="Unassembled WGS sequence"/>
</dbReference>
<dbReference type="PANTHER" id="PTHR35127">
    <property type="entry name" value="OS03G0736900 PROTEIN"/>
    <property type="match status" value="1"/>
</dbReference>
<evidence type="ECO:0000313" key="2">
    <source>
        <dbReference type="EMBL" id="KAL3653392.1"/>
    </source>
</evidence>
<accession>A0ABD3EI10</accession>
<gene>
    <name evidence="2" type="ORF">CASFOL_003073</name>
</gene>
<sequence length="245" mass="27468">MVLQICNTDIQHLHKSPSFFSKMASFGIHSGSNLLRPSFSPQNKPNQLFSSNPFLPISNKTKKPQNHFISASIQSSNPTLDYHHPGEIKDGASEKIDSWIQESVSEIVKNLKKAPLLVQVYSENENGEKVKIQTDRASLENWTDMKGGWRNGESKSPDGLIFVEELGQDYDQDSLGQYLGESVSRAWGIVIQGKGVEYGSACYLLKTNRVCAGMGLGFCTHFCLMRVNNLRDSVFDQFMDSWLLQ</sequence>
<protein>
    <recommendedName>
        <fullName evidence="1">DUF7804 domain-containing protein</fullName>
    </recommendedName>
</protein>
<dbReference type="Pfam" id="PF25089">
    <property type="entry name" value="DUF7804"/>
    <property type="match status" value="1"/>
</dbReference>
<dbReference type="InterPro" id="IPR056706">
    <property type="entry name" value="DUF7804"/>
</dbReference>
<dbReference type="AlphaFoldDB" id="A0ABD3EI10"/>
<organism evidence="2 3">
    <name type="scientific">Castilleja foliolosa</name>
    <dbReference type="NCBI Taxonomy" id="1961234"/>
    <lineage>
        <taxon>Eukaryota</taxon>
        <taxon>Viridiplantae</taxon>
        <taxon>Streptophyta</taxon>
        <taxon>Embryophyta</taxon>
        <taxon>Tracheophyta</taxon>
        <taxon>Spermatophyta</taxon>
        <taxon>Magnoliopsida</taxon>
        <taxon>eudicotyledons</taxon>
        <taxon>Gunneridae</taxon>
        <taxon>Pentapetalae</taxon>
        <taxon>asterids</taxon>
        <taxon>lamiids</taxon>
        <taxon>Lamiales</taxon>
        <taxon>Orobanchaceae</taxon>
        <taxon>Pedicularideae</taxon>
        <taxon>Castillejinae</taxon>
        <taxon>Castilleja</taxon>
    </lineage>
</organism>
<reference evidence="3" key="1">
    <citation type="journal article" date="2024" name="IScience">
        <title>Strigolactones Initiate the Formation of Haustorium-like Structures in Castilleja.</title>
        <authorList>
            <person name="Buerger M."/>
            <person name="Peterson D."/>
            <person name="Chory J."/>
        </authorList>
    </citation>
    <scope>NUCLEOTIDE SEQUENCE [LARGE SCALE GENOMIC DNA]</scope>
</reference>
<evidence type="ECO:0000313" key="3">
    <source>
        <dbReference type="Proteomes" id="UP001632038"/>
    </source>
</evidence>
<evidence type="ECO:0000259" key="1">
    <source>
        <dbReference type="Pfam" id="PF25089"/>
    </source>
</evidence>
<keyword evidence="3" id="KW-1185">Reference proteome</keyword>
<proteinExistence type="predicted"/>
<dbReference type="PANTHER" id="PTHR35127:SF1">
    <property type="entry name" value="GENOME ASSEMBLY, CHROMOSOME: A10"/>
    <property type="match status" value="1"/>
</dbReference>